<dbReference type="InterPro" id="IPR003838">
    <property type="entry name" value="ABC3_permease_C"/>
</dbReference>
<evidence type="ECO:0000256" key="1">
    <source>
        <dbReference type="ARBA" id="ARBA00004429"/>
    </source>
</evidence>
<evidence type="ECO:0000259" key="11">
    <source>
        <dbReference type="PROSITE" id="PS50893"/>
    </source>
</evidence>
<dbReference type="GO" id="GO:0005524">
    <property type="term" value="F:ATP binding"/>
    <property type="evidence" value="ECO:0007669"/>
    <property type="project" value="UniProtKB-KW"/>
</dbReference>
<dbReference type="InterPro" id="IPR003439">
    <property type="entry name" value="ABC_transporter-like_ATP-bd"/>
</dbReference>
<dbReference type="EMBL" id="JBHSSE010000015">
    <property type="protein sequence ID" value="MFC6201458.1"/>
    <property type="molecule type" value="Genomic_DNA"/>
</dbReference>
<feature type="transmembrane region" description="Helical" evidence="10">
    <location>
        <begin position="739"/>
        <end position="757"/>
    </location>
</feature>
<comment type="subcellular location">
    <subcellularLocation>
        <location evidence="1">Cell inner membrane</location>
        <topology evidence="1">Multi-pass membrane protein</topology>
    </subcellularLocation>
</comment>
<dbReference type="RefSeq" id="WP_137617358.1">
    <property type="nucleotide sequence ID" value="NZ_BJDI01000024.1"/>
</dbReference>
<dbReference type="InterPro" id="IPR017871">
    <property type="entry name" value="ABC_transporter-like_CS"/>
</dbReference>
<keyword evidence="3" id="KW-1003">Cell membrane</keyword>
<dbReference type="PROSITE" id="PS50893">
    <property type="entry name" value="ABC_TRANSPORTER_2"/>
    <property type="match status" value="1"/>
</dbReference>
<dbReference type="SMART" id="SM00382">
    <property type="entry name" value="AAA"/>
    <property type="match status" value="1"/>
</dbReference>
<dbReference type="PANTHER" id="PTHR42798">
    <property type="entry name" value="LIPOPROTEIN-RELEASING SYSTEM ATP-BINDING PROTEIN LOLD"/>
    <property type="match status" value="1"/>
</dbReference>
<dbReference type="InterPro" id="IPR017911">
    <property type="entry name" value="MacB-like_ATP-bd"/>
</dbReference>
<feature type="transmembrane region" description="Helical" evidence="10">
    <location>
        <begin position="697"/>
        <end position="719"/>
    </location>
</feature>
<evidence type="ECO:0000256" key="10">
    <source>
        <dbReference type="SAM" id="Phobius"/>
    </source>
</evidence>
<evidence type="ECO:0000313" key="12">
    <source>
        <dbReference type="EMBL" id="MFC6201458.1"/>
    </source>
</evidence>
<evidence type="ECO:0000256" key="8">
    <source>
        <dbReference type="ARBA" id="ARBA00023136"/>
    </source>
</evidence>
<feature type="transmembrane region" description="Helical" evidence="10">
    <location>
        <begin position="643"/>
        <end position="668"/>
    </location>
</feature>
<dbReference type="InterPro" id="IPR027417">
    <property type="entry name" value="P-loop_NTPase"/>
</dbReference>
<dbReference type="PROSITE" id="PS00211">
    <property type="entry name" value="ABC_TRANSPORTER_1"/>
    <property type="match status" value="1"/>
</dbReference>
<dbReference type="PANTHER" id="PTHR42798:SF6">
    <property type="entry name" value="CELL DIVISION ATP-BINDING PROTEIN FTSE"/>
    <property type="match status" value="1"/>
</dbReference>
<gene>
    <name evidence="12" type="ORF">ACFP1L_06175</name>
</gene>
<evidence type="ECO:0000256" key="7">
    <source>
        <dbReference type="ARBA" id="ARBA00022989"/>
    </source>
</evidence>
<evidence type="ECO:0000256" key="3">
    <source>
        <dbReference type="ARBA" id="ARBA00022475"/>
    </source>
</evidence>
<feature type="domain" description="ABC transporter" evidence="11">
    <location>
        <begin position="2"/>
        <end position="240"/>
    </location>
</feature>
<evidence type="ECO:0000256" key="2">
    <source>
        <dbReference type="ARBA" id="ARBA00022448"/>
    </source>
</evidence>
<protein>
    <submittedName>
        <fullName evidence="12">ATP-binding cassette domain-containing protein</fullName>
    </submittedName>
</protein>
<keyword evidence="2" id="KW-0813">Transport</keyword>
<keyword evidence="13" id="KW-1185">Reference proteome</keyword>
<evidence type="ECO:0000256" key="9">
    <source>
        <dbReference type="ARBA" id="ARBA00038388"/>
    </source>
</evidence>
<comment type="caution">
    <text evidence="12">The sequence shown here is derived from an EMBL/GenBank/DDBJ whole genome shotgun (WGS) entry which is preliminary data.</text>
</comment>
<evidence type="ECO:0000256" key="6">
    <source>
        <dbReference type="ARBA" id="ARBA00022840"/>
    </source>
</evidence>
<dbReference type="SUPFAM" id="SSF52540">
    <property type="entry name" value="P-loop containing nucleoside triphosphate hydrolases"/>
    <property type="match status" value="1"/>
</dbReference>
<evidence type="ECO:0000256" key="4">
    <source>
        <dbReference type="ARBA" id="ARBA00022692"/>
    </source>
</evidence>
<evidence type="ECO:0000313" key="13">
    <source>
        <dbReference type="Proteomes" id="UP001596171"/>
    </source>
</evidence>
<keyword evidence="4 10" id="KW-0812">Transmembrane</keyword>
<keyword evidence="5" id="KW-0547">Nucleotide-binding</keyword>
<dbReference type="CDD" id="cd03255">
    <property type="entry name" value="ABC_MJ0796_LolCDE_FtsE"/>
    <property type="match status" value="1"/>
</dbReference>
<feature type="transmembrane region" description="Helical" evidence="10">
    <location>
        <begin position="263"/>
        <end position="285"/>
    </location>
</feature>
<dbReference type="Pfam" id="PF00005">
    <property type="entry name" value="ABC_tran"/>
    <property type="match status" value="1"/>
</dbReference>
<dbReference type="Proteomes" id="UP001596171">
    <property type="component" value="Unassembled WGS sequence"/>
</dbReference>
<name>A0ABW1SJD7_9LACO</name>
<dbReference type="InterPro" id="IPR003593">
    <property type="entry name" value="AAA+_ATPase"/>
</dbReference>
<keyword evidence="7 10" id="KW-1133">Transmembrane helix</keyword>
<organism evidence="12 13">
    <name type="scientific">Lactiplantibacillus nangangensis</name>
    <dbReference type="NCBI Taxonomy" id="2559917"/>
    <lineage>
        <taxon>Bacteria</taxon>
        <taxon>Bacillati</taxon>
        <taxon>Bacillota</taxon>
        <taxon>Bacilli</taxon>
        <taxon>Lactobacillales</taxon>
        <taxon>Lactobacillaceae</taxon>
        <taxon>Lactiplantibacillus</taxon>
    </lineage>
</organism>
<dbReference type="Gene3D" id="3.40.50.300">
    <property type="entry name" value="P-loop containing nucleotide triphosphate hydrolases"/>
    <property type="match status" value="1"/>
</dbReference>
<accession>A0ABW1SJD7</accession>
<proteinExistence type="inferred from homology"/>
<reference evidence="13" key="1">
    <citation type="journal article" date="2019" name="Int. J. Syst. Evol. Microbiol.">
        <title>The Global Catalogue of Microorganisms (GCM) 10K type strain sequencing project: providing services to taxonomists for standard genome sequencing and annotation.</title>
        <authorList>
            <consortium name="The Broad Institute Genomics Platform"/>
            <consortium name="The Broad Institute Genome Sequencing Center for Infectious Disease"/>
            <person name="Wu L."/>
            <person name="Ma J."/>
        </authorList>
    </citation>
    <scope>NUCLEOTIDE SEQUENCE [LARGE SCALE GENOMIC DNA]</scope>
    <source>
        <strain evidence="13">CCM 8930</strain>
    </source>
</reference>
<keyword evidence="6 12" id="KW-0067">ATP-binding</keyword>
<comment type="similarity">
    <text evidence="9">Belongs to the ABC transporter superfamily. Macrolide exporter (TC 3.A.1.122) family.</text>
</comment>
<keyword evidence="8 10" id="KW-0472">Membrane</keyword>
<evidence type="ECO:0000256" key="5">
    <source>
        <dbReference type="ARBA" id="ARBA00022741"/>
    </source>
</evidence>
<sequence>MLELKHIKKYYHVGDSVTKALDDVSVAFRKREFVAILGPSGSGKTTMLNGIGGLDVYDSGDLIIKGKSTRDFKASDWDAYRNNSVGFIFQSYNIIGHLSILDNVEMGMTLSGVGNAEKKQKAIKALERVGLGPHMNKKPNQLSGGQMQRVAIARAIANDPEILLCDEPTGALDTETSVQIMDLIKELSAERLVIMVTHNPELAREYANRIIEFADGKIQHDSNPYAEEAADETFALQKTKMTYWTALKLSFTNIKTKKGRTALTAFASSIGIIGIAVVLALSTGFQKQVNKTQTNTLAQMPITISQTAQQQQTQSDKLKTAKASDKAVTAKVSAADKATHANNLTKTYLNYIKDMSPSLSKNVTYTYSTGMNLLRQVDGKTKSVSFSNQNTKSSTATSMSSAMSSMSGVATSVYPMSQSGNASFLKKHYKVVSGHYPTTANEVVLIANRDNTVNINALKNLGYSAKAGQNFKFGQIVGTTIKVVTNNDYYQKLPTGNYLPNKVTDSLYNKADNQTIKVVGVLRAKTKDSDNVLASGIAYSDKLTQNIIKINQNSDIVKAQKDSDTNVMTGAKVDDDTRDAVVSTLGGSTTPASILIYPNSFKNKDKVLSYLDKYNKGKSKADKVIYTDLAGTVSSLTGGLMDAITYVLIAFAGISLVTSMIMIAIITYTSVLERTKEIGILKALGARKKDITRVFDAETTILGVASGVLGVVIAWLLTFPINAVLSNVTGLNNVAHLNPVHGIVLIIISTVLTVLGGHIPARMAAKKDAATALRSE</sequence>
<dbReference type="Pfam" id="PF02687">
    <property type="entry name" value="FtsX"/>
    <property type="match status" value="1"/>
</dbReference>